<organism evidence="2 3">
    <name type="scientific">Candidatus Argoarchaeum ethanivorans</name>
    <dbReference type="NCBI Taxonomy" id="2608793"/>
    <lineage>
        <taxon>Archaea</taxon>
        <taxon>Methanobacteriati</taxon>
        <taxon>Methanobacteriota</taxon>
        <taxon>Stenosarchaea group</taxon>
        <taxon>Methanomicrobia</taxon>
        <taxon>Methanosarcinales</taxon>
        <taxon>Methanosarcinales incertae sedis</taxon>
        <taxon>GOM Arc I cluster</taxon>
        <taxon>Candidatus Argoarchaeum</taxon>
    </lineage>
</organism>
<evidence type="ECO:0000313" key="2">
    <source>
        <dbReference type="EMBL" id="CAD7766628.1"/>
    </source>
</evidence>
<gene>
    <name evidence="1" type="ORF">DNFNHJIP_00019</name>
    <name evidence="2" type="ORF">DNFNHJIP_00026</name>
</gene>
<dbReference type="AlphaFoldDB" id="A0A811ZZF0"/>
<comment type="caution">
    <text evidence="2">The sequence shown here is derived from an EMBL/GenBank/DDBJ whole genome shotgun (WGS) entry which is preliminary data.</text>
</comment>
<sequence length="176" mass="20279">MEILLDTDIASCLSKINRFDVIFKLFPNSNFFIPIRVFEELKEAEELGFSFVGIISGLLGDKIEITSLNEEEIRDYEEINRIGKFGYGEKACIAICRNREDFILFSNDGHVNKKSRDLKITVYNLEDLLSLVIEEGVIKSEDELEALMDRIEYLDRVNIRDKEYLRSKVKAEVGGV</sequence>
<name>A0A811ZZF0_9EURY</name>
<dbReference type="Pfam" id="PF11848">
    <property type="entry name" value="DUF3368"/>
    <property type="match status" value="1"/>
</dbReference>
<dbReference type="InterPro" id="IPR021799">
    <property type="entry name" value="PIN-like_prokaryotic"/>
</dbReference>
<protein>
    <recommendedName>
        <fullName evidence="4">PIN domain-containing protein</fullName>
    </recommendedName>
</protein>
<dbReference type="EMBL" id="CAJHZY010000002">
    <property type="protein sequence ID" value="CAD7766628.1"/>
    <property type="molecule type" value="Genomic_DNA"/>
</dbReference>
<dbReference type="EMBL" id="CAJHZY010000002">
    <property type="protein sequence ID" value="CAD7766621.1"/>
    <property type="molecule type" value="Genomic_DNA"/>
</dbReference>
<dbReference type="Gene3D" id="3.40.50.1010">
    <property type="entry name" value="5'-nuclease"/>
    <property type="match status" value="1"/>
</dbReference>
<evidence type="ECO:0008006" key="4">
    <source>
        <dbReference type="Google" id="ProtNLM"/>
    </source>
</evidence>
<dbReference type="InterPro" id="IPR029060">
    <property type="entry name" value="PIN-like_dom_sf"/>
</dbReference>
<reference evidence="2" key="1">
    <citation type="submission" date="2020-12" db="EMBL/GenBank/DDBJ databases">
        <authorList>
            <person name="Hahn C.J."/>
            <person name="Laso-Perez R."/>
            <person name="Vulcano F."/>
            <person name="Vaziourakis K.-M."/>
            <person name="Stokke R."/>
            <person name="Steen I.H."/>
            <person name="Teske A."/>
            <person name="Boetius A."/>
            <person name="Liebeke M."/>
            <person name="Amann R."/>
            <person name="Knittel K."/>
        </authorList>
    </citation>
    <scope>NUCLEOTIDE SEQUENCE</scope>
    <source>
        <strain evidence="2">Gfbio:c6db26ca-90af-429b-aeed-0e3e8aed0b5e:GoM-Arc1_AMV-AAA_792_C10</strain>
    </source>
</reference>
<evidence type="ECO:0000313" key="1">
    <source>
        <dbReference type="EMBL" id="CAD7766621.1"/>
    </source>
</evidence>
<proteinExistence type="predicted"/>
<evidence type="ECO:0000313" key="3">
    <source>
        <dbReference type="Proteomes" id="UP000614580"/>
    </source>
</evidence>
<accession>A0A811ZZF0</accession>
<dbReference type="SUPFAM" id="SSF88723">
    <property type="entry name" value="PIN domain-like"/>
    <property type="match status" value="1"/>
</dbReference>
<dbReference type="Proteomes" id="UP000614580">
    <property type="component" value="Unassembled WGS sequence"/>
</dbReference>